<proteinExistence type="predicted"/>
<keyword evidence="1 2" id="KW-0808">Transferase</keyword>
<dbReference type="PANTHER" id="PTHR46401">
    <property type="entry name" value="GLYCOSYLTRANSFERASE WBBK-RELATED"/>
    <property type="match status" value="1"/>
</dbReference>
<dbReference type="Pfam" id="PF13692">
    <property type="entry name" value="Glyco_trans_1_4"/>
    <property type="match status" value="1"/>
</dbReference>
<keyword evidence="3" id="KW-1185">Reference proteome</keyword>
<dbReference type="Gene3D" id="3.40.50.2000">
    <property type="entry name" value="Glycogen Phosphorylase B"/>
    <property type="match status" value="2"/>
</dbReference>
<dbReference type="Proteomes" id="UP001597601">
    <property type="component" value="Unassembled WGS sequence"/>
</dbReference>
<dbReference type="CDD" id="cd03801">
    <property type="entry name" value="GT4_PimA-like"/>
    <property type="match status" value="1"/>
</dbReference>
<dbReference type="PANTHER" id="PTHR46401:SF2">
    <property type="entry name" value="GLYCOSYLTRANSFERASE WBBK-RELATED"/>
    <property type="match status" value="1"/>
</dbReference>
<dbReference type="EC" id="2.4.-.-" evidence="2"/>
<dbReference type="GO" id="GO:0016757">
    <property type="term" value="F:glycosyltransferase activity"/>
    <property type="evidence" value="ECO:0007669"/>
    <property type="project" value="UniProtKB-KW"/>
</dbReference>
<protein>
    <submittedName>
        <fullName evidence="2">Glycosyltransferase family 4 protein</fullName>
        <ecNumber evidence="2">2.4.-.-</ecNumber>
    </submittedName>
</protein>
<evidence type="ECO:0000313" key="3">
    <source>
        <dbReference type="Proteomes" id="UP001597601"/>
    </source>
</evidence>
<evidence type="ECO:0000313" key="2">
    <source>
        <dbReference type="EMBL" id="MFD2863850.1"/>
    </source>
</evidence>
<dbReference type="EMBL" id="JBHUON010000003">
    <property type="protein sequence ID" value="MFD2863850.1"/>
    <property type="molecule type" value="Genomic_DNA"/>
</dbReference>
<organism evidence="2 3">
    <name type="scientific">Mucilaginibacter antarcticus</name>
    <dbReference type="NCBI Taxonomy" id="1855725"/>
    <lineage>
        <taxon>Bacteria</taxon>
        <taxon>Pseudomonadati</taxon>
        <taxon>Bacteroidota</taxon>
        <taxon>Sphingobacteriia</taxon>
        <taxon>Sphingobacteriales</taxon>
        <taxon>Sphingobacteriaceae</taxon>
        <taxon>Mucilaginibacter</taxon>
    </lineage>
</organism>
<dbReference type="RefSeq" id="WP_377123790.1">
    <property type="nucleotide sequence ID" value="NZ_JBHUON010000003.1"/>
</dbReference>
<reference evidence="3" key="1">
    <citation type="journal article" date="2019" name="Int. J. Syst. Evol. Microbiol.">
        <title>The Global Catalogue of Microorganisms (GCM) 10K type strain sequencing project: providing services to taxonomists for standard genome sequencing and annotation.</title>
        <authorList>
            <consortium name="The Broad Institute Genomics Platform"/>
            <consortium name="The Broad Institute Genome Sequencing Center for Infectious Disease"/>
            <person name="Wu L."/>
            <person name="Ma J."/>
        </authorList>
    </citation>
    <scope>NUCLEOTIDE SEQUENCE [LARGE SCALE GENOMIC DNA]</scope>
    <source>
        <strain evidence="3">KCTC 52232</strain>
    </source>
</reference>
<accession>A0ABW5XNE8</accession>
<name>A0ABW5XNE8_9SPHI</name>
<dbReference type="SUPFAM" id="SSF53756">
    <property type="entry name" value="UDP-Glycosyltransferase/glycogen phosphorylase"/>
    <property type="match status" value="1"/>
</dbReference>
<sequence>MRNVIFLTGEDMLDVDMPIVKEMNASNSNQFNITWMVVLRGYGWFKEDEINTFCKQNNVNLILLEQLGKLKNPLSIFFHIKVLKILKKLNPDVIYDSFAGTPFLHFLRPLFLSKEKFVIAIHDVVQHYKMKNYMARTFYNNFLMKTYDNFHIFSENQLKIFNEKFKNKKTFCTPLYLKDFGELKENNRITDKKITYFLFFGIIRPNKGLDFLIEAANTLGKRYDNFHVVVAGKCDEWEVYDKQIERPEQFTLKIGNVETDEVPDLLSGTHFLVLPYRDVTQSGVLLTSYNYNIPIIASELEWFTEYIEDGSTGYLFESENAAELAKKMEICINLDEVGYDSLVDNLKTFIAKAINIKDITQEYAKFFETVNIDSK</sequence>
<gene>
    <name evidence="2" type="ORF">ACFSYC_04040</name>
</gene>
<comment type="caution">
    <text evidence="2">The sequence shown here is derived from an EMBL/GenBank/DDBJ whole genome shotgun (WGS) entry which is preliminary data.</text>
</comment>
<keyword evidence="2" id="KW-0328">Glycosyltransferase</keyword>
<evidence type="ECO:0000256" key="1">
    <source>
        <dbReference type="ARBA" id="ARBA00022679"/>
    </source>
</evidence>